<protein>
    <submittedName>
        <fullName evidence="1">Alpha/beta hydrolases superfamily protein</fullName>
    </submittedName>
</protein>
<dbReference type="GO" id="GO:0016787">
    <property type="term" value="F:hydrolase activity"/>
    <property type="evidence" value="ECO:0007669"/>
    <property type="project" value="UniProtKB-KW"/>
</dbReference>
<reference evidence="1" key="1">
    <citation type="journal article" date="2019" name="Sci. Rep.">
        <title>Draft genome of Tanacetum cinerariifolium, the natural source of mosquito coil.</title>
        <authorList>
            <person name="Yamashiro T."/>
            <person name="Shiraishi A."/>
            <person name="Satake H."/>
            <person name="Nakayama K."/>
        </authorList>
    </citation>
    <scope>NUCLEOTIDE SEQUENCE</scope>
</reference>
<keyword evidence="1" id="KW-0378">Hydrolase</keyword>
<comment type="caution">
    <text evidence="1">The sequence shown here is derived from an EMBL/GenBank/DDBJ whole genome shotgun (WGS) entry which is preliminary data.</text>
</comment>
<dbReference type="AlphaFoldDB" id="A0A6L2M1T0"/>
<sequence length="214" mass="24695">MEKDFKIYRGKKERVKSIDLKAKKDSSDDKTLTSRSDDEEYAMALRNFKKFFRRKDAMIQIISLAIVQNYLVTKIKRLSLEVIGAIAKMTPRIKLTMKLVSWLNCQMSKVYVVLNKHTMKVEELLNLTFDESHPPTKLSSLVDDDVGEEEAIENYTKVVNNSNKKDESIEVDEVVNIKESKNHPVQKRWIGVGYQSRVEIRAWVCSSSSKAFSP</sequence>
<accession>A0A6L2M1T0</accession>
<gene>
    <name evidence="1" type="ORF">Tci_038283</name>
</gene>
<proteinExistence type="predicted"/>
<dbReference type="EMBL" id="BKCJ010005358">
    <property type="protein sequence ID" value="GEU66305.1"/>
    <property type="molecule type" value="Genomic_DNA"/>
</dbReference>
<evidence type="ECO:0000313" key="1">
    <source>
        <dbReference type="EMBL" id="GEU66305.1"/>
    </source>
</evidence>
<name>A0A6L2M1T0_TANCI</name>
<organism evidence="1">
    <name type="scientific">Tanacetum cinerariifolium</name>
    <name type="common">Dalmatian daisy</name>
    <name type="synonym">Chrysanthemum cinerariifolium</name>
    <dbReference type="NCBI Taxonomy" id="118510"/>
    <lineage>
        <taxon>Eukaryota</taxon>
        <taxon>Viridiplantae</taxon>
        <taxon>Streptophyta</taxon>
        <taxon>Embryophyta</taxon>
        <taxon>Tracheophyta</taxon>
        <taxon>Spermatophyta</taxon>
        <taxon>Magnoliopsida</taxon>
        <taxon>eudicotyledons</taxon>
        <taxon>Gunneridae</taxon>
        <taxon>Pentapetalae</taxon>
        <taxon>asterids</taxon>
        <taxon>campanulids</taxon>
        <taxon>Asterales</taxon>
        <taxon>Asteraceae</taxon>
        <taxon>Asteroideae</taxon>
        <taxon>Anthemideae</taxon>
        <taxon>Anthemidinae</taxon>
        <taxon>Tanacetum</taxon>
    </lineage>
</organism>